<evidence type="ECO:0000313" key="9">
    <source>
        <dbReference type="Ensembl" id="ENSENLP00000007448.1"/>
    </source>
</evidence>
<dbReference type="Ensembl" id="ENSENLT00000007767.1">
    <property type="protein sequence ID" value="ENSENLP00000007448.1"/>
    <property type="gene ID" value="ENSENLG00000003536.1"/>
</dbReference>
<dbReference type="PANTHER" id="PTHR21228:SF59">
    <property type="entry name" value="FAST KINASE DOMAIN-CONTAINING PROTEIN 4"/>
    <property type="match status" value="1"/>
</dbReference>
<keyword evidence="3" id="KW-0496">Mitochondrion</keyword>
<dbReference type="Proteomes" id="UP000472264">
    <property type="component" value="Chromosome 6"/>
</dbReference>
<evidence type="ECO:0000256" key="5">
    <source>
        <dbReference type="ARBA" id="ARBA00040471"/>
    </source>
</evidence>
<keyword evidence="2" id="KW-0809">Transit peptide</keyword>
<dbReference type="GO" id="GO:0005759">
    <property type="term" value="C:mitochondrial matrix"/>
    <property type="evidence" value="ECO:0007669"/>
    <property type="project" value="UniProtKB-SubCell"/>
</dbReference>
<dbReference type="GO" id="GO:0044528">
    <property type="term" value="P:regulation of mitochondrial mRNA stability"/>
    <property type="evidence" value="ECO:0007669"/>
    <property type="project" value="InterPro"/>
</dbReference>
<dbReference type="GO" id="GO:0000963">
    <property type="term" value="P:mitochondrial RNA processing"/>
    <property type="evidence" value="ECO:0007669"/>
    <property type="project" value="TreeGrafter"/>
</dbReference>
<accession>A0A665TKC9</accession>
<dbReference type="GO" id="GO:0003723">
    <property type="term" value="F:RNA binding"/>
    <property type="evidence" value="ECO:0007669"/>
    <property type="project" value="TreeGrafter"/>
</dbReference>
<dbReference type="OMA" id="LCILQQA"/>
<dbReference type="AlphaFoldDB" id="A0A665TKC9"/>
<evidence type="ECO:0000256" key="6">
    <source>
        <dbReference type="ARBA" id="ARBA00042265"/>
    </source>
</evidence>
<dbReference type="InterPro" id="IPR013584">
    <property type="entry name" value="RAP"/>
</dbReference>
<organism evidence="9 10">
    <name type="scientific">Echeneis naucrates</name>
    <name type="common">Live sharksucker</name>
    <dbReference type="NCBI Taxonomy" id="173247"/>
    <lineage>
        <taxon>Eukaryota</taxon>
        <taxon>Metazoa</taxon>
        <taxon>Chordata</taxon>
        <taxon>Craniata</taxon>
        <taxon>Vertebrata</taxon>
        <taxon>Euteleostomi</taxon>
        <taxon>Actinopterygii</taxon>
        <taxon>Neopterygii</taxon>
        <taxon>Teleostei</taxon>
        <taxon>Neoteleostei</taxon>
        <taxon>Acanthomorphata</taxon>
        <taxon>Carangaria</taxon>
        <taxon>Carangiformes</taxon>
        <taxon>Echeneidae</taxon>
        <taxon>Echeneis</taxon>
    </lineage>
</organism>
<reference evidence="9" key="1">
    <citation type="submission" date="2021-04" db="EMBL/GenBank/DDBJ databases">
        <authorList>
            <consortium name="Wellcome Sanger Institute Data Sharing"/>
        </authorList>
    </citation>
    <scope>NUCLEOTIDE SEQUENCE [LARGE SCALE GENOMIC DNA]</scope>
</reference>
<dbReference type="GO" id="GO:0035770">
    <property type="term" value="C:ribonucleoprotein granule"/>
    <property type="evidence" value="ECO:0007669"/>
    <property type="project" value="TreeGrafter"/>
</dbReference>
<dbReference type="InterPro" id="IPR050870">
    <property type="entry name" value="FAST_kinase"/>
</dbReference>
<dbReference type="Pfam" id="PF06743">
    <property type="entry name" value="FAST_1"/>
    <property type="match status" value="1"/>
</dbReference>
<evidence type="ECO:0000256" key="1">
    <source>
        <dbReference type="ARBA" id="ARBA00004305"/>
    </source>
</evidence>
<comment type="subcellular location">
    <subcellularLocation>
        <location evidence="1">Mitochondrion matrix</location>
    </subcellularLocation>
</comment>
<dbReference type="InterPro" id="IPR010622">
    <property type="entry name" value="FAST_Leu-rich"/>
</dbReference>
<sequence>MAGRLLGRYARLLCRAPSQAVAVTRFPPTVSLPAEIQRAQGWLWATDRFMSEGKTLSKDENYPTVPSLTQLDELVEKAEEPEDILLAWEKYGQNSNQAAIALKKWTVLMIQTKGKFKDQMVDPRLQNMMNTLSQKVSSVWNGNLVSVLRALWVMDVPSSNSVLTSVQTEVLWRVRRLSYKQLGYLVDWGVNKKGPQDVAVVNAALKQLELRWTEIADPKTVTALITKGQHMTPTLIDKLEDKALELAESFSSEEIRKICVSLAAQGRRSVPLLRALSYHVLQKPSSEFTTPLIMDMAFAYGKLNFNHSQVFQRIASELLPRVPELASFDVTRCAKSFGFLKWLHIPLFEAFAVHYLENSENYRLLQLCNLLMTFARLGFQPSRGEEFFSTVLMTLKALEKSLSGLEPFLQTDVVWSLCVLQQAKPHYLIPLIQQNHITKLSEGSATRMQSYRLKLLHIAATLHLEHPECSDLDTPLPLTPSSVQASISPLQSSIREALQSLVGGRTEALRTGVDTVYGWTIDGELLVDCDSTPLDMTKLKAPHLPSGGGDQALPVGSRRIAFLAWEYPNFCSKSKDLLGRFAMMKRHLQLAGFITVEVPYFEWLELKTDWKKLAYLKDKMGKAVAEDMAK</sequence>
<reference evidence="9" key="2">
    <citation type="submission" date="2025-08" db="UniProtKB">
        <authorList>
            <consortium name="Ensembl"/>
        </authorList>
    </citation>
    <scope>IDENTIFICATION</scope>
</reference>
<reference evidence="9" key="3">
    <citation type="submission" date="2025-09" db="UniProtKB">
        <authorList>
            <consortium name="Ensembl"/>
        </authorList>
    </citation>
    <scope>IDENTIFICATION</scope>
</reference>
<dbReference type="Pfam" id="PF08368">
    <property type="entry name" value="FAST_2"/>
    <property type="match status" value="1"/>
</dbReference>
<evidence type="ECO:0000259" key="8">
    <source>
        <dbReference type="PROSITE" id="PS51286"/>
    </source>
</evidence>
<protein>
    <recommendedName>
        <fullName evidence="5">FAST kinase domain-containing protein 4</fullName>
    </recommendedName>
    <alternativeName>
        <fullName evidence="7">Protein TBRG4</fullName>
    </alternativeName>
    <alternativeName>
        <fullName evidence="6">Transforming growth factor beta regulator 4</fullName>
    </alternativeName>
</protein>
<dbReference type="FunCoup" id="A0A665TKC9">
    <property type="interactions" value="1018"/>
</dbReference>
<evidence type="ECO:0000256" key="3">
    <source>
        <dbReference type="ARBA" id="ARBA00023128"/>
    </source>
</evidence>
<evidence type="ECO:0000256" key="2">
    <source>
        <dbReference type="ARBA" id="ARBA00022946"/>
    </source>
</evidence>
<gene>
    <name evidence="9" type="primary">tbrg4</name>
</gene>
<evidence type="ECO:0000256" key="7">
    <source>
        <dbReference type="ARBA" id="ARBA00043220"/>
    </source>
</evidence>
<feature type="domain" description="RAP" evidence="8">
    <location>
        <begin position="560"/>
        <end position="618"/>
    </location>
</feature>
<keyword evidence="10" id="KW-1185">Reference proteome</keyword>
<evidence type="ECO:0000256" key="4">
    <source>
        <dbReference type="ARBA" id="ARBA00038281"/>
    </source>
</evidence>
<dbReference type="Pfam" id="PF08373">
    <property type="entry name" value="RAP"/>
    <property type="match status" value="1"/>
</dbReference>
<dbReference type="PROSITE" id="PS51286">
    <property type="entry name" value="RAP"/>
    <property type="match status" value="1"/>
</dbReference>
<dbReference type="PANTHER" id="PTHR21228">
    <property type="entry name" value="FAST LEU-RICH DOMAIN-CONTAINING"/>
    <property type="match status" value="1"/>
</dbReference>
<name>A0A665TKC9_ECHNA</name>
<dbReference type="SMART" id="SM00952">
    <property type="entry name" value="RAP"/>
    <property type="match status" value="1"/>
</dbReference>
<proteinExistence type="inferred from homology"/>
<dbReference type="InterPro" id="IPR013579">
    <property type="entry name" value="FAST_2"/>
</dbReference>
<dbReference type="CDD" id="cd23739">
    <property type="entry name" value="TBRG4-like_N"/>
    <property type="match status" value="1"/>
</dbReference>
<evidence type="ECO:0000313" key="10">
    <source>
        <dbReference type="Proteomes" id="UP000472264"/>
    </source>
</evidence>
<dbReference type="InParanoid" id="A0A665TKC9"/>
<comment type="similarity">
    <text evidence="4">Belongs to the FAST kinase family.</text>
</comment>